<evidence type="ECO:0000256" key="5">
    <source>
        <dbReference type="ARBA" id="ARBA00022801"/>
    </source>
</evidence>
<keyword evidence="3 6" id="KW-0645">Protease</keyword>
<evidence type="ECO:0000256" key="6">
    <source>
        <dbReference type="HAMAP-Rule" id="MF_01974"/>
    </source>
</evidence>
<organism evidence="9 10">
    <name type="scientific">Uabimicrobium amorphum</name>
    <dbReference type="NCBI Taxonomy" id="2596890"/>
    <lineage>
        <taxon>Bacteria</taxon>
        <taxon>Pseudomonadati</taxon>
        <taxon>Planctomycetota</taxon>
        <taxon>Candidatus Uabimicrobiia</taxon>
        <taxon>Candidatus Uabimicrobiales</taxon>
        <taxon>Candidatus Uabimicrobiaceae</taxon>
        <taxon>Candidatus Uabimicrobium</taxon>
    </lineage>
</organism>
<evidence type="ECO:0000259" key="8">
    <source>
        <dbReference type="Pfam" id="PF00557"/>
    </source>
</evidence>
<dbReference type="GO" id="GO:0005829">
    <property type="term" value="C:cytosol"/>
    <property type="evidence" value="ECO:0007669"/>
    <property type="project" value="TreeGrafter"/>
</dbReference>
<name>A0A5S9IQ31_UABAM</name>
<dbReference type="GO" id="GO:0046872">
    <property type="term" value="F:metal ion binding"/>
    <property type="evidence" value="ECO:0007669"/>
    <property type="project" value="UniProtKB-UniRule"/>
</dbReference>
<dbReference type="CDD" id="cd01086">
    <property type="entry name" value="MetAP1"/>
    <property type="match status" value="1"/>
</dbReference>
<reference evidence="9 10" key="1">
    <citation type="submission" date="2019-08" db="EMBL/GenBank/DDBJ databases">
        <title>Complete genome sequence of Candidatus Uab amorphum.</title>
        <authorList>
            <person name="Shiratori T."/>
            <person name="Suzuki S."/>
            <person name="Kakizawa Y."/>
            <person name="Ishida K."/>
        </authorList>
    </citation>
    <scope>NUCLEOTIDE SEQUENCE [LARGE SCALE GENOMIC DNA]</scope>
    <source>
        <strain evidence="9 10">SRT547</strain>
    </source>
</reference>
<feature type="binding site" evidence="6">
    <location>
        <position position="77"/>
    </location>
    <ligand>
        <name>substrate</name>
    </ligand>
</feature>
<evidence type="ECO:0000313" key="10">
    <source>
        <dbReference type="Proteomes" id="UP000326354"/>
    </source>
</evidence>
<keyword evidence="4 6" id="KW-0479">Metal-binding</keyword>
<keyword evidence="2 6" id="KW-0031">Aminopeptidase</keyword>
<feature type="binding site" evidence="6">
    <location>
        <position position="204"/>
    </location>
    <ligand>
        <name>a divalent metal cation</name>
        <dbReference type="ChEBI" id="CHEBI:60240"/>
        <label>2</label>
        <note>catalytic</note>
    </ligand>
</feature>
<keyword evidence="5 6" id="KW-0378">Hydrolase</keyword>
<dbReference type="GO" id="GO:0070006">
    <property type="term" value="F:metalloaminopeptidase activity"/>
    <property type="evidence" value="ECO:0007669"/>
    <property type="project" value="UniProtKB-UniRule"/>
</dbReference>
<dbReference type="Pfam" id="PF00557">
    <property type="entry name" value="Peptidase_M24"/>
    <property type="match status" value="1"/>
</dbReference>
<feature type="binding site" evidence="6">
    <location>
        <position position="175"/>
    </location>
    <ligand>
        <name>substrate</name>
    </ligand>
</feature>
<comment type="function">
    <text evidence="1 6">Removes the N-terminal methionine from nascent proteins. The N-terminal methionine is often cleaved when the second residue in the primary sequence is small and uncharged (Met-Ala-, Cys, Gly, Pro, Ser, Thr, or Val). Requires deformylation of the N(alpha)-formylated initiator methionine before it can be hydrolyzed.</text>
</comment>
<dbReference type="PRINTS" id="PR00599">
    <property type="entry name" value="MAPEPTIDASE"/>
</dbReference>
<evidence type="ECO:0000256" key="7">
    <source>
        <dbReference type="RuleBase" id="RU003653"/>
    </source>
</evidence>
<evidence type="ECO:0000256" key="4">
    <source>
        <dbReference type="ARBA" id="ARBA00022723"/>
    </source>
</evidence>
<dbReference type="OrthoDB" id="9802055at2"/>
<feature type="binding site" evidence="6">
    <location>
        <position position="105"/>
    </location>
    <ligand>
        <name>a divalent metal cation</name>
        <dbReference type="ChEBI" id="CHEBI:60240"/>
        <label>2</label>
        <note>catalytic</note>
    </ligand>
</feature>
<feature type="domain" description="Peptidase M24" evidence="8">
    <location>
        <begin position="11"/>
        <end position="242"/>
    </location>
</feature>
<gene>
    <name evidence="6" type="primary">map</name>
    <name evidence="9" type="ORF">UABAM_03974</name>
</gene>
<dbReference type="Gene3D" id="3.90.230.10">
    <property type="entry name" value="Creatinase/methionine aminopeptidase superfamily"/>
    <property type="match status" value="1"/>
</dbReference>
<feature type="binding site" evidence="6">
    <location>
        <position position="105"/>
    </location>
    <ligand>
        <name>a divalent metal cation</name>
        <dbReference type="ChEBI" id="CHEBI:60240"/>
        <label>1</label>
    </ligand>
</feature>
<feature type="binding site" evidence="6">
    <location>
        <position position="237"/>
    </location>
    <ligand>
        <name>a divalent metal cation</name>
        <dbReference type="ChEBI" id="CHEBI:60240"/>
        <label>2</label>
        <note>catalytic</note>
    </ligand>
</feature>
<dbReference type="PANTHER" id="PTHR43330">
    <property type="entry name" value="METHIONINE AMINOPEPTIDASE"/>
    <property type="match status" value="1"/>
</dbReference>
<feature type="binding site" evidence="6">
    <location>
        <position position="237"/>
    </location>
    <ligand>
        <name>a divalent metal cation</name>
        <dbReference type="ChEBI" id="CHEBI:60240"/>
        <label>1</label>
    </ligand>
</feature>
<dbReference type="InterPro" id="IPR036005">
    <property type="entry name" value="Creatinase/aminopeptidase-like"/>
</dbReference>
<dbReference type="InterPro" id="IPR000994">
    <property type="entry name" value="Pept_M24"/>
</dbReference>
<comment type="subunit">
    <text evidence="6">Monomer.</text>
</comment>
<dbReference type="RefSeq" id="WP_151969694.1">
    <property type="nucleotide sequence ID" value="NZ_AP019860.1"/>
</dbReference>
<dbReference type="Proteomes" id="UP000326354">
    <property type="component" value="Chromosome"/>
</dbReference>
<dbReference type="KEGG" id="uam:UABAM_03974"/>
<dbReference type="InterPro" id="IPR002467">
    <property type="entry name" value="Pept_M24A_MAP1"/>
</dbReference>
<dbReference type="GO" id="GO:0006508">
    <property type="term" value="P:proteolysis"/>
    <property type="evidence" value="ECO:0007669"/>
    <property type="project" value="UniProtKB-KW"/>
</dbReference>
<accession>A0A5S9IQ31</accession>
<comment type="catalytic activity">
    <reaction evidence="6 7">
        <text>Release of N-terminal amino acids, preferentially methionine, from peptides and arylamides.</text>
        <dbReference type="EC" id="3.4.11.18"/>
    </reaction>
</comment>
<comment type="cofactor">
    <cofactor evidence="6">
        <name>Co(2+)</name>
        <dbReference type="ChEBI" id="CHEBI:48828"/>
    </cofactor>
    <cofactor evidence="6">
        <name>Zn(2+)</name>
        <dbReference type="ChEBI" id="CHEBI:29105"/>
    </cofactor>
    <cofactor evidence="6">
        <name>Mn(2+)</name>
        <dbReference type="ChEBI" id="CHEBI:29035"/>
    </cofactor>
    <cofactor evidence="6">
        <name>Fe(2+)</name>
        <dbReference type="ChEBI" id="CHEBI:29033"/>
    </cofactor>
    <text evidence="6">Binds 2 divalent metal cations per subunit. Has a high-affinity and a low affinity metal-binding site. The true nature of the physiological cofactor is under debate. The enzyme is active with cobalt, zinc, manganese or divalent iron ions. Most likely, methionine aminopeptidases function as mononuclear Fe(2+)-metalloproteases under physiological conditions, and the catalytically relevant metal-binding site has been assigned to the histidine-containing high-affinity site.</text>
</comment>
<feature type="binding site" evidence="6">
    <location>
        <position position="168"/>
    </location>
    <ligand>
        <name>a divalent metal cation</name>
        <dbReference type="ChEBI" id="CHEBI:60240"/>
        <label>2</label>
        <note>catalytic</note>
    </ligand>
</feature>
<dbReference type="GO" id="GO:0004239">
    <property type="term" value="F:initiator methionyl aminopeptidase activity"/>
    <property type="evidence" value="ECO:0007669"/>
    <property type="project" value="UniProtKB-UniRule"/>
</dbReference>
<proteinExistence type="inferred from homology"/>
<dbReference type="PROSITE" id="PS00680">
    <property type="entry name" value="MAP_1"/>
    <property type="match status" value="1"/>
</dbReference>
<sequence>MITIKSKREIEIMKKSGRLVAETHALLKSLIEPGVPMEILDKEAENFIRKNDGIPLFKGYRGFPSTICASLNDEIVHGIPDKRKLKEGDILSVDIGVKYRGYVGDSAWTYPVGNISKEAQRLLKVCEESLYLGIEAAVPGNRVSSISQAVQKHADKYGYGIVRDYTGHGIGTELHEDPQIPNYVDESWLSHDMRLKKGLCLAIEPMLNIGTHKTKVQRRRGWEVVLTKDNSLSAHFEHSVAILEDGPLILTKID</sequence>
<dbReference type="NCBIfam" id="TIGR00500">
    <property type="entry name" value="met_pdase_I"/>
    <property type="match status" value="1"/>
</dbReference>
<evidence type="ECO:0000256" key="3">
    <source>
        <dbReference type="ARBA" id="ARBA00022670"/>
    </source>
</evidence>
<dbReference type="HAMAP" id="MF_01974">
    <property type="entry name" value="MetAP_1"/>
    <property type="match status" value="1"/>
</dbReference>
<comment type="similarity">
    <text evidence="6">Belongs to the peptidase M24A family. Methionine aminopeptidase type 1 subfamily.</text>
</comment>
<keyword evidence="10" id="KW-1185">Reference proteome</keyword>
<evidence type="ECO:0000256" key="2">
    <source>
        <dbReference type="ARBA" id="ARBA00022438"/>
    </source>
</evidence>
<dbReference type="EC" id="3.4.11.18" evidence="6 7"/>
<dbReference type="EMBL" id="AP019860">
    <property type="protein sequence ID" value="BBM85600.1"/>
    <property type="molecule type" value="Genomic_DNA"/>
</dbReference>
<dbReference type="AlphaFoldDB" id="A0A5S9IQ31"/>
<feature type="binding site" evidence="6">
    <location>
        <position position="94"/>
    </location>
    <ligand>
        <name>a divalent metal cation</name>
        <dbReference type="ChEBI" id="CHEBI:60240"/>
        <label>1</label>
    </ligand>
</feature>
<evidence type="ECO:0000256" key="1">
    <source>
        <dbReference type="ARBA" id="ARBA00002521"/>
    </source>
</evidence>
<protein>
    <recommendedName>
        <fullName evidence="6 7">Methionine aminopeptidase</fullName>
        <shortName evidence="6">MAP</shortName>
        <shortName evidence="6">MetAP</shortName>
        <ecNumber evidence="6 7">3.4.11.18</ecNumber>
    </recommendedName>
    <alternativeName>
        <fullName evidence="6">Peptidase M</fullName>
    </alternativeName>
</protein>
<evidence type="ECO:0000313" key="9">
    <source>
        <dbReference type="EMBL" id="BBM85600.1"/>
    </source>
</evidence>
<dbReference type="PANTHER" id="PTHR43330:SF27">
    <property type="entry name" value="METHIONINE AMINOPEPTIDASE"/>
    <property type="match status" value="1"/>
</dbReference>
<dbReference type="InterPro" id="IPR001714">
    <property type="entry name" value="Pept_M24_MAP"/>
</dbReference>
<dbReference type="SUPFAM" id="SSF55920">
    <property type="entry name" value="Creatinase/aminopeptidase"/>
    <property type="match status" value="1"/>
</dbReference>